<dbReference type="InterPro" id="IPR050317">
    <property type="entry name" value="Plant_Fungal_Acyltransferase"/>
</dbReference>
<sequence length="490" mass="52489">MENTIEIPLSPIDHAAPRHYCAFRFYLPLKPGVTPEAAFKVLHEGLHRTFTQLPWLSGQTWAQDATAKGYRPGQFVIRHHPVPISGPWPSQLRFHQANSGEATFDELREEGFPTDAFLDAFPAWSSSPPDVGKGPDVFKAVASFIPGGCILLAGPQHLVCDGAAAMSIVNLWAEHCRAIQLQSEVSVIAPAPAASDRTLLAGARTKNSSDGVSPDPGAWRLFGRPGPPPPVSETEISRAPSGPETGITMKSAIFYLPADRFALLHKNCVETDGAGVSATDALSAWAWRCTLRARRNVALQDGSTSSDVAKAESWAAVAIMLDGRGQLDSDLLLSGYLGNMTCVNLALMPLAQLTGPETGLGSIARLVRDGAAGVNPQTLMDAYALADALPDFDRLQHADMPLDGTALQISPLLSLPTSGLDFGGQLFGNGGRPEALRPPMQWFNRSVRTCFFLPKLAGGGVEVVLNLFEKELDALLQDPEFAEYAVHLAD</sequence>
<comment type="caution">
    <text evidence="2">The sequence shown here is derived from an EMBL/GenBank/DDBJ whole genome shotgun (WGS) entry which is preliminary data.</text>
</comment>
<name>A0A086T6H7_HAPC1</name>
<keyword evidence="3" id="KW-1185">Reference proteome</keyword>
<organism evidence="2 3">
    <name type="scientific">Hapsidospora chrysogenum (strain ATCC 11550 / CBS 779.69 / DSM 880 / IAM 14645 / JCM 23072 / IMI 49137)</name>
    <name type="common">Acremonium chrysogenum</name>
    <dbReference type="NCBI Taxonomy" id="857340"/>
    <lineage>
        <taxon>Eukaryota</taxon>
        <taxon>Fungi</taxon>
        <taxon>Dikarya</taxon>
        <taxon>Ascomycota</taxon>
        <taxon>Pezizomycotina</taxon>
        <taxon>Sordariomycetes</taxon>
        <taxon>Hypocreomycetidae</taxon>
        <taxon>Hypocreales</taxon>
        <taxon>Bionectriaceae</taxon>
        <taxon>Hapsidospora</taxon>
    </lineage>
</organism>
<dbReference type="STRING" id="857340.A0A086T6H7"/>
<dbReference type="HOGENOM" id="CLU_026450_1_0_1"/>
<dbReference type="EMBL" id="JPKY01000040">
    <property type="protein sequence ID" value="KFH44959.1"/>
    <property type="molecule type" value="Genomic_DNA"/>
</dbReference>
<dbReference type="Pfam" id="PF02458">
    <property type="entry name" value="Transferase"/>
    <property type="match status" value="1"/>
</dbReference>
<keyword evidence="1 2" id="KW-0808">Transferase</keyword>
<dbReference type="InterPro" id="IPR023213">
    <property type="entry name" value="CAT-like_dom_sf"/>
</dbReference>
<dbReference type="OrthoDB" id="429813at2759"/>
<dbReference type="GO" id="GO:0016747">
    <property type="term" value="F:acyltransferase activity, transferring groups other than amino-acyl groups"/>
    <property type="evidence" value="ECO:0007669"/>
    <property type="project" value="TreeGrafter"/>
</dbReference>
<gene>
    <name evidence="2" type="ORF">ACRE_042970</name>
</gene>
<accession>A0A086T6H7</accession>
<evidence type="ECO:0000256" key="1">
    <source>
        <dbReference type="ARBA" id="ARBA00022679"/>
    </source>
</evidence>
<proteinExistence type="predicted"/>
<evidence type="ECO:0000313" key="3">
    <source>
        <dbReference type="Proteomes" id="UP000029964"/>
    </source>
</evidence>
<protein>
    <submittedName>
        <fullName evidence="2">Trichothecene 3-O-acetyltransferase-like protein</fullName>
    </submittedName>
</protein>
<dbReference type="Proteomes" id="UP000029964">
    <property type="component" value="Unassembled WGS sequence"/>
</dbReference>
<reference evidence="3" key="1">
    <citation type="journal article" date="2014" name="Genome Announc.">
        <title>Genome sequence and annotation of Acremonium chrysogenum, producer of the beta-lactam antibiotic cephalosporin C.</title>
        <authorList>
            <person name="Terfehr D."/>
            <person name="Dahlmann T.A."/>
            <person name="Specht T."/>
            <person name="Zadra I."/>
            <person name="Kuernsteiner H."/>
            <person name="Kueck U."/>
        </authorList>
    </citation>
    <scope>NUCLEOTIDE SEQUENCE [LARGE SCALE GENOMIC DNA]</scope>
    <source>
        <strain evidence="3">ATCC 11550 / CBS 779.69 / DSM 880 / IAM 14645 / JCM 23072 / IMI 49137</strain>
    </source>
</reference>
<dbReference type="Gene3D" id="3.30.559.10">
    <property type="entry name" value="Chloramphenicol acetyltransferase-like domain"/>
    <property type="match status" value="2"/>
</dbReference>
<evidence type="ECO:0000313" key="2">
    <source>
        <dbReference type="EMBL" id="KFH44959.1"/>
    </source>
</evidence>
<dbReference type="PANTHER" id="PTHR31642">
    <property type="entry name" value="TRICHOTHECENE 3-O-ACETYLTRANSFERASE"/>
    <property type="match status" value="1"/>
</dbReference>
<dbReference type="AlphaFoldDB" id="A0A086T6H7"/>
<dbReference type="PANTHER" id="PTHR31642:SF310">
    <property type="entry name" value="FATTY ALCOHOL:CAFFEOYL-COA ACYLTRANSFERASE"/>
    <property type="match status" value="1"/>
</dbReference>